<reference evidence="6 7" key="1">
    <citation type="submission" date="2020-10" db="EMBL/GenBank/DDBJ databases">
        <title>The Coptis chinensis genome and diversification of protoberbering-type alkaloids.</title>
        <authorList>
            <person name="Wang B."/>
            <person name="Shu S."/>
            <person name="Song C."/>
            <person name="Liu Y."/>
        </authorList>
    </citation>
    <scope>NUCLEOTIDE SEQUENCE [LARGE SCALE GENOMIC DNA]</scope>
    <source>
        <strain evidence="6">HL-2020</strain>
        <tissue evidence="6">Leaf</tissue>
    </source>
</reference>
<keyword evidence="7" id="KW-1185">Reference proteome</keyword>
<dbReference type="PROSITE" id="PS51450">
    <property type="entry name" value="LRR"/>
    <property type="match status" value="1"/>
</dbReference>
<dbReference type="InterPro" id="IPR027417">
    <property type="entry name" value="P-loop_NTPase"/>
</dbReference>
<dbReference type="Pfam" id="PF00931">
    <property type="entry name" value="NB-ARC"/>
    <property type="match status" value="1"/>
</dbReference>
<dbReference type="SMART" id="SM00382">
    <property type="entry name" value="AAA"/>
    <property type="match status" value="1"/>
</dbReference>
<sequence length="1226" mass="139663">MAEVAGGPVGEAFKCTISHTESEFGYLVHFRRNVNGLEIKSEDQRSAKTMWKEKFQQLGTMEKCFTCTVSHIERELGYLVNFRRNVNVLNVKIEDLRSVENDVERKILAARNKVELIKDTVENWQGKARTVLSKVTELKDEADLVNSWYKGWCTCSRFRLGRRAEKNIADIQALMDERNIFGDTVSVPKPAQSLPLVLIGDFIKFASRAPITQQIREVLLDENASLVGVYGMPGVGKTMLIDAVTEELKREKLYDEVVKVTVSQNLDLQKIQGDIAKLLGQELLDNDPISLRAGQLFERLSQNKKILVILDDLWERVELAKLGIPCKNNKKGCKVVFTTRDQGVCNIMESDLELQIGVLSEEDSWSLFRLKAGQVVDSLSHQTAARDIVTRCEGLPLAIVTLGRALRNKDATIYADALNRLKKSIFYDHMSPVTASIRLSYDYLQSETTRFCFLFCCMFPEDFKIDFEVLLTYVKGENLVRDVNTLGEARGRLHAEVDKLASSGLLSRAKDGYIMMHDVIRDVATSIASEEGNEFIMRAGLELRDWPDLGKCKRLSLMNNKIRCALPYQIEAPQLLTLSLSGTRDYLSKIPDDFFQETKSLKTLDLSHTNVDSLPPSLSCLVNLRTLRLEYCHNLVNVNAIEKLEKLEILSLFHSGHSRFPNGIKGLRNLRLLNLSYTDWFGVKSNFMPNVISSLTLLEELYLMRNLDSWEVIGTNKGIKEIFYEIASLTCLTSLEFYAPLQPQECLSQNILFQWDRLEKFKIHVGWSYFHKFPEQKFQEKSTQFHRSMFLQTPSVPSVNWVAELLEKTNCLFLYGCLGVESVGQLDARGQNENLKYLEVGCSEMKYLMSTTVLNKAPKYAFSKLEELHFETMQNLEAICKGTLPHGFLSELRILEVDTCNKVTILIPSHLLVRLKNLEDLKVRACAGLELLIQFAGGDEAVGKEQLSQVHTSASTALSSSPNNTTKQSNISNKLSNFPASLILPRLRVLEISSCWKLKYLFRIREVRNLLKLETLCINYCTNMEVILEQGNDDKDNAILPHVKISTLGTMSKQSNMMSSIFPNLRVLEISSCKKLKYLFPTKVVPDLLQLEMLSVVDCEDMEVILEHDNDEENGSEEKYKVILPRLKTSTLGRLPRLTSFSRRDSHSDWPSLEELKLYECDNLKKLPLGADSVPRLKVLNVDPVWFDQLEWQDQGLKTRLQTLLPVYSHTFYLLTLFFVSFFPVL</sequence>
<evidence type="ECO:0000256" key="4">
    <source>
        <dbReference type="SAM" id="Phobius"/>
    </source>
</evidence>
<dbReference type="PANTHER" id="PTHR33463">
    <property type="entry name" value="NB-ARC DOMAIN-CONTAINING PROTEIN-RELATED"/>
    <property type="match status" value="1"/>
</dbReference>
<dbReference type="OrthoDB" id="1898799at2759"/>
<comment type="caution">
    <text evidence="6">The sequence shown here is derived from an EMBL/GenBank/DDBJ whole genome shotgun (WGS) entry which is preliminary data.</text>
</comment>
<evidence type="ECO:0000259" key="5">
    <source>
        <dbReference type="SMART" id="SM00382"/>
    </source>
</evidence>
<dbReference type="Gene3D" id="3.80.10.10">
    <property type="entry name" value="Ribonuclease Inhibitor"/>
    <property type="match status" value="3"/>
</dbReference>
<dbReference type="InterPro" id="IPR002182">
    <property type="entry name" value="NB-ARC"/>
</dbReference>
<dbReference type="FunFam" id="3.40.50.300:FF:001091">
    <property type="entry name" value="Probable disease resistance protein At1g61300"/>
    <property type="match status" value="1"/>
</dbReference>
<dbReference type="InterPro" id="IPR050905">
    <property type="entry name" value="Plant_NBS-LRR"/>
</dbReference>
<proteinExistence type="inferred from homology"/>
<dbReference type="Gene3D" id="1.10.8.430">
    <property type="entry name" value="Helical domain of apoptotic protease-activating factors"/>
    <property type="match status" value="1"/>
</dbReference>
<dbReference type="GO" id="GO:0005524">
    <property type="term" value="F:ATP binding"/>
    <property type="evidence" value="ECO:0007669"/>
    <property type="project" value="UniProtKB-KW"/>
</dbReference>
<dbReference type="EMBL" id="JADFTS010000007">
    <property type="protein sequence ID" value="KAF9597802.1"/>
    <property type="molecule type" value="Genomic_DNA"/>
</dbReference>
<dbReference type="SUPFAM" id="SSF52058">
    <property type="entry name" value="L domain-like"/>
    <property type="match status" value="2"/>
</dbReference>
<dbReference type="InterPro" id="IPR001611">
    <property type="entry name" value="Leu-rich_rpt"/>
</dbReference>
<evidence type="ECO:0000313" key="6">
    <source>
        <dbReference type="EMBL" id="KAF9597802.1"/>
    </source>
</evidence>
<protein>
    <recommendedName>
        <fullName evidence="5">AAA+ ATPase domain-containing protein</fullName>
    </recommendedName>
</protein>
<dbReference type="Pfam" id="PF23247">
    <property type="entry name" value="LRR_RPS2"/>
    <property type="match status" value="2"/>
</dbReference>
<dbReference type="SUPFAM" id="SSF52540">
    <property type="entry name" value="P-loop containing nucleoside triphosphate hydrolases"/>
    <property type="match status" value="1"/>
</dbReference>
<dbReference type="InterPro" id="IPR042197">
    <property type="entry name" value="Apaf_helical"/>
</dbReference>
<dbReference type="PRINTS" id="PR00364">
    <property type="entry name" value="DISEASERSIST"/>
</dbReference>
<dbReference type="AlphaFoldDB" id="A0A835LMC0"/>
<keyword evidence="3" id="KW-0547">Nucleotide-binding</keyword>
<keyword evidence="4" id="KW-0472">Membrane</keyword>
<gene>
    <name evidence="6" type="ORF">IFM89_021887</name>
</gene>
<keyword evidence="4" id="KW-1133">Transmembrane helix</keyword>
<name>A0A835LMC0_9MAGN</name>
<evidence type="ECO:0000313" key="7">
    <source>
        <dbReference type="Proteomes" id="UP000631114"/>
    </source>
</evidence>
<dbReference type="Proteomes" id="UP000631114">
    <property type="component" value="Unassembled WGS sequence"/>
</dbReference>
<dbReference type="InterPro" id="IPR032675">
    <property type="entry name" value="LRR_dom_sf"/>
</dbReference>
<evidence type="ECO:0000256" key="3">
    <source>
        <dbReference type="ARBA" id="ARBA00022840"/>
    </source>
</evidence>
<feature type="domain" description="AAA+ ATPase" evidence="5">
    <location>
        <begin position="223"/>
        <end position="360"/>
    </location>
</feature>
<organism evidence="6 7">
    <name type="scientific">Coptis chinensis</name>
    <dbReference type="NCBI Taxonomy" id="261450"/>
    <lineage>
        <taxon>Eukaryota</taxon>
        <taxon>Viridiplantae</taxon>
        <taxon>Streptophyta</taxon>
        <taxon>Embryophyta</taxon>
        <taxon>Tracheophyta</taxon>
        <taxon>Spermatophyta</taxon>
        <taxon>Magnoliopsida</taxon>
        <taxon>Ranunculales</taxon>
        <taxon>Ranunculaceae</taxon>
        <taxon>Coptidoideae</taxon>
        <taxon>Coptis</taxon>
    </lineage>
</organism>
<comment type="similarity">
    <text evidence="1">Belongs to the disease resistance NB-LRR family.</text>
</comment>
<dbReference type="InterPro" id="IPR057135">
    <property type="entry name" value="At4g27190-like_LRR"/>
</dbReference>
<keyword evidence="4" id="KW-0812">Transmembrane</keyword>
<feature type="transmembrane region" description="Helical" evidence="4">
    <location>
        <begin position="1207"/>
        <end position="1225"/>
    </location>
</feature>
<dbReference type="PANTHER" id="PTHR33463:SF218">
    <property type="entry name" value="DISEASE RESISTANCE PROTEIN RPS2-LIKE"/>
    <property type="match status" value="1"/>
</dbReference>
<accession>A0A835LMC0</accession>
<dbReference type="Pfam" id="PF13855">
    <property type="entry name" value="LRR_8"/>
    <property type="match status" value="1"/>
</dbReference>
<dbReference type="Gene3D" id="3.40.50.300">
    <property type="entry name" value="P-loop containing nucleotide triphosphate hydrolases"/>
    <property type="match status" value="1"/>
</dbReference>
<evidence type="ECO:0000256" key="2">
    <source>
        <dbReference type="ARBA" id="ARBA00022821"/>
    </source>
</evidence>
<keyword evidence="3" id="KW-0067">ATP-binding</keyword>
<dbReference type="InterPro" id="IPR003593">
    <property type="entry name" value="AAA+_ATPase"/>
</dbReference>
<dbReference type="GO" id="GO:0043531">
    <property type="term" value="F:ADP binding"/>
    <property type="evidence" value="ECO:0007669"/>
    <property type="project" value="InterPro"/>
</dbReference>
<keyword evidence="2" id="KW-0611">Plant defense</keyword>
<evidence type="ECO:0000256" key="1">
    <source>
        <dbReference type="ARBA" id="ARBA00008894"/>
    </source>
</evidence>
<dbReference type="GO" id="GO:0006952">
    <property type="term" value="P:defense response"/>
    <property type="evidence" value="ECO:0007669"/>
    <property type="project" value="UniProtKB-KW"/>
</dbReference>